<keyword evidence="4 7" id="KW-1133">Transmembrane helix</keyword>
<evidence type="ECO:0000256" key="5">
    <source>
        <dbReference type="ARBA" id="ARBA00023136"/>
    </source>
</evidence>
<comment type="subcellular location">
    <subcellularLocation>
        <location evidence="1">Membrane</location>
        <topology evidence="1">Multi-pass membrane protein</topology>
    </subcellularLocation>
</comment>
<dbReference type="AlphaFoldDB" id="I3N2U8"/>
<dbReference type="CTD" id="728588"/>
<dbReference type="HOGENOM" id="CLU_071067_0_0_1"/>
<comment type="similarity">
    <text evidence="2">Belongs to the MS4A family.</text>
</comment>
<evidence type="ECO:0000256" key="1">
    <source>
        <dbReference type="ARBA" id="ARBA00004141"/>
    </source>
</evidence>
<evidence type="ECO:0000313" key="9">
    <source>
        <dbReference type="Proteomes" id="UP000005215"/>
    </source>
</evidence>
<dbReference type="InParanoid" id="I3N2U8"/>
<dbReference type="RefSeq" id="XP_005331696.1">
    <property type="nucleotide sequence ID" value="XM_005331639.3"/>
</dbReference>
<dbReference type="Proteomes" id="UP000005215">
    <property type="component" value="Unassembled WGS sequence"/>
</dbReference>
<keyword evidence="3 7" id="KW-0812">Transmembrane</keyword>
<dbReference type="PANTHER" id="PTHR23320:SF37">
    <property type="entry name" value="MEMBRANE-SPANNING 4-DOMAINS SUBFAMILY A MEMBER 18"/>
    <property type="match status" value="1"/>
</dbReference>
<protein>
    <submittedName>
        <fullName evidence="8">Membrane spanning 4-domains A18</fullName>
    </submittedName>
</protein>
<evidence type="ECO:0000256" key="3">
    <source>
        <dbReference type="ARBA" id="ARBA00022692"/>
    </source>
</evidence>
<gene>
    <name evidence="8" type="primary">Ms4a18</name>
</gene>
<organism evidence="8 9">
    <name type="scientific">Ictidomys tridecemlineatus</name>
    <name type="common">Thirteen-lined ground squirrel</name>
    <name type="synonym">Spermophilus tridecemlineatus</name>
    <dbReference type="NCBI Taxonomy" id="43179"/>
    <lineage>
        <taxon>Eukaryota</taxon>
        <taxon>Metazoa</taxon>
        <taxon>Chordata</taxon>
        <taxon>Craniata</taxon>
        <taxon>Vertebrata</taxon>
        <taxon>Euteleostomi</taxon>
        <taxon>Mammalia</taxon>
        <taxon>Eutheria</taxon>
        <taxon>Euarchontoglires</taxon>
        <taxon>Glires</taxon>
        <taxon>Rodentia</taxon>
        <taxon>Sciuromorpha</taxon>
        <taxon>Sciuridae</taxon>
        <taxon>Xerinae</taxon>
        <taxon>Marmotini</taxon>
        <taxon>Ictidomys</taxon>
    </lineage>
</organism>
<dbReference type="OrthoDB" id="10071849at2759"/>
<feature type="region of interest" description="Disordered" evidence="6">
    <location>
        <begin position="316"/>
        <end position="359"/>
    </location>
</feature>
<keyword evidence="5 7" id="KW-0472">Membrane</keyword>
<name>I3N2U8_ICTTR</name>
<feature type="transmembrane region" description="Helical" evidence="7">
    <location>
        <begin position="160"/>
        <end position="180"/>
    </location>
</feature>
<dbReference type="EMBL" id="AGTP01066817">
    <property type="status" value="NOT_ANNOTATED_CDS"/>
    <property type="molecule type" value="Genomic_DNA"/>
</dbReference>
<dbReference type="Pfam" id="PF04103">
    <property type="entry name" value="CD20"/>
    <property type="match status" value="1"/>
</dbReference>
<accession>I3N2U8</accession>
<reference evidence="9" key="1">
    <citation type="submission" date="2011-11" db="EMBL/GenBank/DDBJ databases">
        <title>The Draft Genome of Spermophilus tridecemlineatus.</title>
        <authorList>
            <consortium name="The Broad Institute Genome Assembly &amp; Analysis Group"/>
            <consortium name="Computational R&amp;D Group"/>
            <consortium name="and Sequencing Platform"/>
            <person name="Di Palma F."/>
            <person name="Alfoldi J."/>
            <person name="Johnson J."/>
            <person name="Berlin A."/>
            <person name="Gnerre S."/>
            <person name="Jaffe D."/>
            <person name="MacCallum I."/>
            <person name="Young S."/>
            <person name="Walker B.J."/>
            <person name="Lindblad-Toh K."/>
        </authorList>
    </citation>
    <scope>NUCLEOTIDE SEQUENCE [LARGE SCALE GENOMIC DNA]</scope>
</reference>
<dbReference type="PANTHER" id="PTHR23320">
    <property type="entry name" value="MEMBRANE-SPANNING 4-DOMAINS SUBFAMILY A MS4A -RELATED"/>
    <property type="match status" value="1"/>
</dbReference>
<dbReference type="eggNOG" id="ENOG502RZ20">
    <property type="taxonomic scope" value="Eukaryota"/>
</dbReference>
<keyword evidence="9" id="KW-1185">Reference proteome</keyword>
<dbReference type="GO" id="GO:0007166">
    <property type="term" value="P:cell surface receptor signaling pathway"/>
    <property type="evidence" value="ECO:0007669"/>
    <property type="project" value="TreeGrafter"/>
</dbReference>
<dbReference type="RefSeq" id="XP_040140195.1">
    <property type="nucleotide sequence ID" value="XM_040284261.1"/>
</dbReference>
<evidence type="ECO:0000256" key="4">
    <source>
        <dbReference type="ARBA" id="ARBA00022989"/>
    </source>
</evidence>
<sequence length="359" mass="37948">MSTLESGTSNVPGAHAPASVHVIQPRYPVTSESHKQPSGLTTYPPSMTVVQCDTGRTNLAQPFLVYQNAAGVTGAQGQLTVLQPPAGGPGLQTSPGVTQYPLGTARVQTLPGDPENPAIAIPGLTPTSGQSPSNMAWNMSFASFPAFDPKKFINDEVRTLGAIQIIIGLMHVFSGINPLLYSDRSVTGMSGYLFWGGLSYIASGSLSVLAEKDPSPCVVNGSIAMNVVSAVFSLTGISIFILDMSVPREINMKAYVGSLLPFVLLEFFLTCVVSHFGCQAVCWRRFENMTIGSSIFSFNTANMTASHIHTPDIPVNAATSPANPTTSPANPTTGPAKPSCPDNVPPEPMYQDVPDYGRR</sequence>
<proteinExistence type="inferred from homology"/>
<reference evidence="8" key="2">
    <citation type="submission" date="2025-08" db="UniProtKB">
        <authorList>
            <consortium name="Ensembl"/>
        </authorList>
    </citation>
    <scope>IDENTIFICATION</scope>
</reference>
<dbReference type="InterPro" id="IPR030417">
    <property type="entry name" value="MS4A"/>
</dbReference>
<reference evidence="8" key="3">
    <citation type="submission" date="2025-09" db="UniProtKB">
        <authorList>
            <consortium name="Ensembl"/>
        </authorList>
    </citation>
    <scope>IDENTIFICATION</scope>
</reference>
<dbReference type="GeneTree" id="ENSGT00940000163489"/>
<feature type="transmembrane region" description="Helical" evidence="7">
    <location>
        <begin position="192"/>
        <end position="210"/>
    </location>
</feature>
<dbReference type="InterPro" id="IPR007237">
    <property type="entry name" value="CD20-like"/>
</dbReference>
<evidence type="ECO:0000256" key="2">
    <source>
        <dbReference type="ARBA" id="ARBA00009565"/>
    </source>
</evidence>
<evidence type="ECO:0000256" key="7">
    <source>
        <dbReference type="SAM" id="Phobius"/>
    </source>
</evidence>
<dbReference type="KEGG" id="iti:101961454"/>
<feature type="compositionally biased region" description="Low complexity" evidence="6">
    <location>
        <begin position="316"/>
        <end position="336"/>
    </location>
</feature>
<evidence type="ECO:0000313" key="8">
    <source>
        <dbReference type="Ensembl" id="ENSSTOP00000018694.2"/>
    </source>
</evidence>
<dbReference type="GeneID" id="101961454"/>
<dbReference type="FunCoup" id="I3N2U8">
    <property type="interactions" value="189"/>
</dbReference>
<dbReference type="Ensembl" id="ENSSTOT00000023047.2">
    <property type="protein sequence ID" value="ENSSTOP00000018694.2"/>
    <property type="gene ID" value="ENSSTOG00000019619.2"/>
</dbReference>
<dbReference type="STRING" id="43179.ENSSTOP00000018694"/>
<feature type="transmembrane region" description="Helical" evidence="7">
    <location>
        <begin position="254"/>
        <end position="276"/>
    </location>
</feature>
<evidence type="ECO:0000256" key="6">
    <source>
        <dbReference type="SAM" id="MobiDB-lite"/>
    </source>
</evidence>
<dbReference type="GO" id="GO:0005886">
    <property type="term" value="C:plasma membrane"/>
    <property type="evidence" value="ECO:0007669"/>
    <property type="project" value="TreeGrafter"/>
</dbReference>
<feature type="transmembrane region" description="Helical" evidence="7">
    <location>
        <begin position="222"/>
        <end position="242"/>
    </location>
</feature>